<accession>H1HMW1</accession>
<dbReference type="InterPro" id="IPR014710">
    <property type="entry name" value="RmlC-like_jellyroll"/>
</dbReference>
<protein>
    <recommendedName>
        <fullName evidence="1">Cupin type-2 domain-containing protein</fullName>
    </recommendedName>
</protein>
<dbReference type="CDD" id="cd02230">
    <property type="entry name" value="cupin_HP0902-like"/>
    <property type="match status" value="1"/>
</dbReference>
<gene>
    <name evidence="2" type="ORF">HMPREF9944_01505</name>
</gene>
<dbReference type="EMBL" id="AGEK01000027">
    <property type="protein sequence ID" value="EHO70298.1"/>
    <property type="molecule type" value="Genomic_DNA"/>
</dbReference>
<dbReference type="PANTHER" id="PTHR37694:SF1">
    <property type="entry name" value="SLR8022 PROTEIN"/>
    <property type="match status" value="1"/>
</dbReference>
<name>H1HMW1_9BACT</name>
<evidence type="ECO:0000313" key="2">
    <source>
        <dbReference type="EMBL" id="EHO70298.1"/>
    </source>
</evidence>
<evidence type="ECO:0000259" key="1">
    <source>
        <dbReference type="Pfam" id="PF07883"/>
    </source>
</evidence>
<feature type="domain" description="Cupin type-2" evidence="1">
    <location>
        <begin position="38"/>
        <end position="103"/>
    </location>
</feature>
<dbReference type="AlphaFoldDB" id="H1HMW1"/>
<comment type="caution">
    <text evidence="2">The sequence shown here is derived from an EMBL/GenBank/DDBJ whole genome shotgun (WGS) entry which is preliminary data.</text>
</comment>
<dbReference type="RefSeq" id="WP_008565490.1">
    <property type="nucleotide sequence ID" value="NZ_JH594503.1"/>
</dbReference>
<dbReference type="Pfam" id="PF07883">
    <property type="entry name" value="Cupin_2"/>
    <property type="match status" value="1"/>
</dbReference>
<reference evidence="2 3" key="1">
    <citation type="submission" date="2011-12" db="EMBL/GenBank/DDBJ databases">
        <title>The Genome Sequence of Prevotella maculosa OT 289.</title>
        <authorList>
            <consortium name="The Broad Institute Genome Sequencing Platform"/>
            <person name="Earl A."/>
            <person name="Ward D."/>
            <person name="Feldgarden M."/>
            <person name="Gevers D."/>
            <person name="Izard J."/>
            <person name="Blanton J.M."/>
            <person name="Mathney J."/>
            <person name="Tanner A.C."/>
            <person name="Dewhirst F.E."/>
            <person name="Young S.K."/>
            <person name="Zeng Q."/>
            <person name="Gargeya S."/>
            <person name="Fitzgerald M."/>
            <person name="Haas B."/>
            <person name="Abouelleil A."/>
            <person name="Alvarado L."/>
            <person name="Arachchi H.M."/>
            <person name="Berlin A."/>
            <person name="Chapman S.B."/>
            <person name="Gearin G."/>
            <person name="Goldberg J."/>
            <person name="Griggs A."/>
            <person name="Gujja S."/>
            <person name="Hansen M."/>
            <person name="Heiman D."/>
            <person name="Howarth C."/>
            <person name="Larimer J."/>
            <person name="Lui A."/>
            <person name="MacDonald P.J.P."/>
            <person name="McCowen C."/>
            <person name="Montmayeur A."/>
            <person name="Murphy C."/>
            <person name="Neiman D."/>
            <person name="Pearson M."/>
            <person name="Priest M."/>
            <person name="Roberts A."/>
            <person name="Saif S."/>
            <person name="Shea T."/>
            <person name="Sisk P."/>
            <person name="Stolte C."/>
            <person name="Sykes S."/>
            <person name="Wortman J."/>
            <person name="Nusbaum C."/>
            <person name="Birren B."/>
        </authorList>
    </citation>
    <scope>NUCLEOTIDE SEQUENCE [LARGE SCALE GENOMIC DNA]</scope>
    <source>
        <strain evidence="2 3">OT 289</strain>
    </source>
</reference>
<dbReference type="InterPro" id="IPR013096">
    <property type="entry name" value="Cupin_2"/>
</dbReference>
<dbReference type="SUPFAM" id="SSF51182">
    <property type="entry name" value="RmlC-like cupins"/>
    <property type="match status" value="1"/>
</dbReference>
<dbReference type="InterPro" id="IPR011051">
    <property type="entry name" value="RmlC_Cupin_sf"/>
</dbReference>
<dbReference type="PANTHER" id="PTHR37694">
    <property type="entry name" value="SLR8022 PROTEIN"/>
    <property type="match status" value="1"/>
</dbReference>
<dbReference type="STRING" id="999422.HMPREF9944_01505"/>
<proteinExistence type="predicted"/>
<dbReference type="PATRIC" id="fig|999422.3.peg.1580"/>
<dbReference type="Gene3D" id="2.60.120.10">
    <property type="entry name" value="Jelly Rolls"/>
    <property type="match status" value="1"/>
</dbReference>
<keyword evidence="3" id="KW-1185">Reference proteome</keyword>
<sequence length="107" mass="11690">MTKFEKGKVFKATEVIDYTDGGVVSKEFIHSNAGSVTVFSFDAGQGLSEHTAPYDALLQVIDGVMELTVEDKVFDIKSGESFVIPSGARHSVKANERFKMVITMIRG</sequence>
<dbReference type="HOGENOM" id="CLU_141446_2_0_10"/>
<organism evidence="2 3">
    <name type="scientific">Segatella maculosa OT 289</name>
    <dbReference type="NCBI Taxonomy" id="999422"/>
    <lineage>
        <taxon>Bacteria</taxon>
        <taxon>Pseudomonadati</taxon>
        <taxon>Bacteroidota</taxon>
        <taxon>Bacteroidia</taxon>
        <taxon>Bacteroidales</taxon>
        <taxon>Prevotellaceae</taxon>
        <taxon>Segatella</taxon>
    </lineage>
</organism>
<dbReference type="Proteomes" id="UP000003167">
    <property type="component" value="Unassembled WGS sequence"/>
</dbReference>
<dbReference type="OrthoDB" id="1121052at2"/>
<evidence type="ECO:0000313" key="3">
    <source>
        <dbReference type="Proteomes" id="UP000003167"/>
    </source>
</evidence>